<reference evidence="1 2" key="1">
    <citation type="journal article" date="2012" name="BMC Genomics">
        <title>Sequencing the genome of Marssonina brunnea reveals fungus-poplar co-evolution.</title>
        <authorList>
            <person name="Zhu S."/>
            <person name="Cao Y.-Z."/>
            <person name="Jiang C."/>
            <person name="Tan B.-Y."/>
            <person name="Wang Z."/>
            <person name="Feng S."/>
            <person name="Zhang L."/>
            <person name="Su X.-H."/>
            <person name="Brejova B."/>
            <person name="Vinar T."/>
            <person name="Xu M."/>
            <person name="Wang M.-X."/>
            <person name="Zhang S.-G."/>
            <person name="Huang M.-R."/>
            <person name="Wu R."/>
            <person name="Zhou Y."/>
        </authorList>
    </citation>
    <scope>NUCLEOTIDE SEQUENCE [LARGE SCALE GENOMIC DNA]</scope>
    <source>
        <strain evidence="1 2">MB_m1</strain>
    </source>
</reference>
<name>K1XU15_MARBU</name>
<dbReference type="RefSeq" id="XP_007293282.1">
    <property type="nucleotide sequence ID" value="XM_007293220.1"/>
</dbReference>
<sequence length="103" mass="12038">MTDMSATTPTEDDSEILELWDFGPQKREAQVYKPSLYEDAEEQMAKKDWADVYRPRRPRSEIKKLRPVPSFQGEFLLGDLEIFYANCDPRSLNTELLRRPPAT</sequence>
<dbReference type="EMBL" id="JH921439">
    <property type="protein sequence ID" value="EKD16099.1"/>
    <property type="molecule type" value="Genomic_DNA"/>
</dbReference>
<evidence type="ECO:0000313" key="2">
    <source>
        <dbReference type="Proteomes" id="UP000006753"/>
    </source>
</evidence>
<gene>
    <name evidence="1" type="ORF">MBM_05393</name>
</gene>
<dbReference type="AlphaFoldDB" id="K1XU15"/>
<evidence type="ECO:0000313" key="1">
    <source>
        <dbReference type="EMBL" id="EKD16099.1"/>
    </source>
</evidence>
<dbReference type="InParanoid" id="K1XU15"/>
<dbReference type="Proteomes" id="UP000006753">
    <property type="component" value="Unassembled WGS sequence"/>
</dbReference>
<dbReference type="KEGG" id="mbe:MBM_05393"/>
<dbReference type="OrthoDB" id="10282760at2759"/>
<dbReference type="HOGENOM" id="CLU_2264311_0_0_1"/>
<dbReference type="GeneID" id="18761328"/>
<protein>
    <submittedName>
        <fullName evidence="1">Uncharacterized protein</fullName>
    </submittedName>
</protein>
<organism evidence="1 2">
    <name type="scientific">Marssonina brunnea f. sp. multigermtubi (strain MB_m1)</name>
    <name type="common">Marssonina leaf spot fungus</name>
    <dbReference type="NCBI Taxonomy" id="1072389"/>
    <lineage>
        <taxon>Eukaryota</taxon>
        <taxon>Fungi</taxon>
        <taxon>Dikarya</taxon>
        <taxon>Ascomycota</taxon>
        <taxon>Pezizomycotina</taxon>
        <taxon>Leotiomycetes</taxon>
        <taxon>Helotiales</taxon>
        <taxon>Drepanopezizaceae</taxon>
        <taxon>Drepanopeziza</taxon>
    </lineage>
</organism>
<accession>K1XU15</accession>
<proteinExistence type="predicted"/>
<keyword evidence="2" id="KW-1185">Reference proteome</keyword>